<keyword evidence="2" id="KW-1185">Reference proteome</keyword>
<sequence>MSQEGCQYVFKFGSNAKERCGQTVHKDNLCERCYASTTLLSELQNSSGRSGICGHADPYDGEICQRAEAYQGYCFYCLSK</sequence>
<organism evidence="1 2">
    <name type="scientific">Pithovirus sibericum</name>
    <dbReference type="NCBI Taxonomy" id="1450746"/>
    <lineage>
        <taxon>Viruses</taxon>
        <taxon>Pithoviruses</taxon>
        <taxon>Orthopithovirinae</taxon>
        <taxon>Alphapithovirus</taxon>
        <taxon>Alphapithovirus sibericum</taxon>
    </lineage>
</organism>
<dbReference type="RefSeq" id="YP_009001109.1">
    <property type="nucleotide sequence ID" value="NC_023423.1"/>
</dbReference>
<gene>
    <name evidence="1" type="ORF">pv_207</name>
</gene>
<reference evidence="1 2" key="1">
    <citation type="journal article" date="2014" name="Proc. Natl. Acad. Sci. U.S.A.">
        <title>Thirty-thousand-year-old distant relative of giant icosahedral DNA viruses with a pandoravirus morphology.</title>
        <authorList>
            <person name="Legendre M."/>
            <person name="Bartoli J."/>
            <person name="Shmakova L."/>
            <person name="Jeudy S."/>
            <person name="Labadie K."/>
            <person name="Adrait A."/>
            <person name="Lescot M."/>
            <person name="Poirot O."/>
            <person name="Bertaux L."/>
            <person name="Bruley C."/>
            <person name="Coute Y."/>
            <person name="Rivkina E."/>
            <person name="Abergel C."/>
            <person name="Claverie J.M."/>
        </authorList>
    </citation>
    <scope>NUCLEOTIDE SEQUENCE [LARGE SCALE GENOMIC DNA]</scope>
    <source>
        <strain evidence="1">P1084-T</strain>
    </source>
</reference>
<protein>
    <submittedName>
        <fullName evidence="1">Uncharacterized protein</fullName>
    </submittedName>
</protein>
<accession>W5S534</accession>
<dbReference type="EMBL" id="KF740664">
    <property type="protein sequence ID" value="AHH01774.1"/>
    <property type="molecule type" value="Genomic_DNA"/>
</dbReference>
<proteinExistence type="predicted"/>
<dbReference type="GeneID" id="18266235"/>
<dbReference type="KEGG" id="vg:18266235"/>
<evidence type="ECO:0000313" key="2">
    <source>
        <dbReference type="Proteomes" id="UP000202176"/>
    </source>
</evidence>
<evidence type="ECO:0000313" key="1">
    <source>
        <dbReference type="EMBL" id="AHH01774.1"/>
    </source>
</evidence>
<name>W5S534_9VIRU</name>
<dbReference type="Proteomes" id="UP000202176">
    <property type="component" value="Segment"/>
</dbReference>